<accession>A0AAV4F5N5</accession>
<dbReference type="PANTHER" id="PTHR46060">
    <property type="entry name" value="MARINER MOS1 TRANSPOSASE-LIKE PROTEIN"/>
    <property type="match status" value="1"/>
</dbReference>
<dbReference type="InterPro" id="IPR052709">
    <property type="entry name" value="Transposase-MT_Hybrid"/>
</dbReference>
<dbReference type="GO" id="GO:0003676">
    <property type="term" value="F:nucleic acid binding"/>
    <property type="evidence" value="ECO:0007669"/>
    <property type="project" value="InterPro"/>
</dbReference>
<organism evidence="1 2">
    <name type="scientific">Elysia marginata</name>
    <dbReference type="NCBI Taxonomy" id="1093978"/>
    <lineage>
        <taxon>Eukaryota</taxon>
        <taxon>Metazoa</taxon>
        <taxon>Spiralia</taxon>
        <taxon>Lophotrochozoa</taxon>
        <taxon>Mollusca</taxon>
        <taxon>Gastropoda</taxon>
        <taxon>Heterobranchia</taxon>
        <taxon>Euthyneura</taxon>
        <taxon>Panpulmonata</taxon>
        <taxon>Sacoglossa</taxon>
        <taxon>Placobranchoidea</taxon>
        <taxon>Plakobranchidae</taxon>
        <taxon>Elysia</taxon>
    </lineage>
</organism>
<name>A0AAV4F5N5_9GAST</name>
<evidence type="ECO:0000313" key="2">
    <source>
        <dbReference type="Proteomes" id="UP000762676"/>
    </source>
</evidence>
<dbReference type="Gene3D" id="3.30.420.10">
    <property type="entry name" value="Ribonuclease H-like superfamily/Ribonuclease H"/>
    <property type="match status" value="1"/>
</dbReference>
<dbReference type="Proteomes" id="UP000762676">
    <property type="component" value="Unassembled WGS sequence"/>
</dbReference>
<keyword evidence="2" id="KW-1185">Reference proteome</keyword>
<dbReference type="InterPro" id="IPR036397">
    <property type="entry name" value="RNaseH_sf"/>
</dbReference>
<dbReference type="EMBL" id="BMAT01011216">
    <property type="protein sequence ID" value="GFR68663.1"/>
    <property type="molecule type" value="Genomic_DNA"/>
</dbReference>
<comment type="caution">
    <text evidence="1">The sequence shown here is derived from an EMBL/GenBank/DDBJ whole genome shotgun (WGS) entry which is preliminary data.</text>
</comment>
<dbReference type="AlphaFoldDB" id="A0AAV4F5N5"/>
<gene>
    <name evidence="1" type="ORF">ElyMa_005613800</name>
</gene>
<dbReference type="PANTHER" id="PTHR46060:SF1">
    <property type="entry name" value="MARINER MOS1 TRANSPOSASE-LIKE PROTEIN"/>
    <property type="match status" value="1"/>
</dbReference>
<proteinExistence type="predicted"/>
<evidence type="ECO:0000313" key="1">
    <source>
        <dbReference type="EMBL" id="GFR68663.1"/>
    </source>
</evidence>
<sequence length="224" mass="25121">MILGNRRIKQKDIAKELEILKERVQHIIIYIPGYRNVSARSVPRMLTDDVKRQRKTTCAQLLKHYEEEGEEFIQRIVTGNESWVHCYDRESKRQSNGVQAQELSFSAEIQSCCLCQKSDADCFLGLRASCSYRISEKKEILLTQNGSNHDRSNVDTTTLGLRLPRGACGSQCVASLVPQCSTGIMSYSWCGLKGISRVAYLILIGHASSHPLDDGVATVECGHR</sequence>
<reference evidence="1 2" key="1">
    <citation type="journal article" date="2021" name="Elife">
        <title>Chloroplast acquisition without the gene transfer in kleptoplastic sea slugs, Plakobranchus ocellatus.</title>
        <authorList>
            <person name="Maeda T."/>
            <person name="Takahashi S."/>
            <person name="Yoshida T."/>
            <person name="Shimamura S."/>
            <person name="Takaki Y."/>
            <person name="Nagai Y."/>
            <person name="Toyoda A."/>
            <person name="Suzuki Y."/>
            <person name="Arimoto A."/>
            <person name="Ishii H."/>
            <person name="Satoh N."/>
            <person name="Nishiyama T."/>
            <person name="Hasebe M."/>
            <person name="Maruyama T."/>
            <person name="Minagawa J."/>
            <person name="Obokata J."/>
            <person name="Shigenobu S."/>
        </authorList>
    </citation>
    <scope>NUCLEOTIDE SEQUENCE [LARGE SCALE GENOMIC DNA]</scope>
</reference>
<protein>
    <submittedName>
        <fullName evidence="1">Histone-lysine n-methyltransferase setmar-like protein</fullName>
    </submittedName>
</protein>